<dbReference type="Proteomes" id="UP000000483">
    <property type="component" value="Chromosome"/>
</dbReference>
<sequence length="59" mass="6913">MEEFKEVIILEEGRLNTTVAKIAKTLAQEGEDRQKNRRKIQGLKQNCQQPPRFCFHISL</sequence>
<dbReference type="AlphaFoldDB" id="F2NC13"/>
<proteinExistence type="predicted"/>
<reference evidence="1 2" key="1">
    <citation type="journal article" date="2011" name="Stand. Genomic Sci.">
        <title>Complete genome sequence of the acetate-degrading sulfate reducer Desulfobacca acetoxidans type strain (ASRB2).</title>
        <authorList>
            <person name="Goker M."/>
            <person name="Teshima H."/>
            <person name="Lapidus A."/>
            <person name="Nolan M."/>
            <person name="Lucas S."/>
            <person name="Hammon N."/>
            <person name="Deshpande S."/>
            <person name="Cheng J.F."/>
            <person name="Tapia R."/>
            <person name="Han C."/>
            <person name="Goodwin L."/>
            <person name="Pitluck S."/>
            <person name="Huntemann M."/>
            <person name="Liolios K."/>
            <person name="Ivanova N."/>
            <person name="Pagani I."/>
            <person name="Mavromatis K."/>
            <person name="Ovchinikova G."/>
            <person name="Pati A."/>
            <person name="Chen A."/>
            <person name="Palaniappan K."/>
            <person name="Land M."/>
            <person name="Hauser L."/>
            <person name="Brambilla E.M."/>
            <person name="Rohde M."/>
            <person name="Spring S."/>
            <person name="Detter J.C."/>
            <person name="Woyke T."/>
            <person name="Bristow J."/>
            <person name="Eisen J.A."/>
            <person name="Markowitz V."/>
            <person name="Hugenholtz P."/>
            <person name="Kyrpides N.C."/>
            <person name="Klenk H.P."/>
        </authorList>
    </citation>
    <scope>NUCLEOTIDE SEQUENCE [LARGE SCALE GENOMIC DNA]</scope>
    <source>
        <strain evidence="2">ATCC 700848 / DSM 11109 / ASRB2</strain>
    </source>
</reference>
<reference evidence="2" key="2">
    <citation type="submission" date="2011-03" db="EMBL/GenBank/DDBJ databases">
        <title>The complete genome of Desulfobacca acetoxidans DSM 11109.</title>
        <authorList>
            <consortium name="US DOE Joint Genome Institute (JGI-PGF)"/>
            <person name="Lucas S."/>
            <person name="Copeland A."/>
            <person name="Lapidus A."/>
            <person name="Bruce D."/>
            <person name="Goodwin L."/>
            <person name="Pitluck S."/>
            <person name="Peters L."/>
            <person name="Kyrpides N."/>
            <person name="Mavromatis K."/>
            <person name="Ivanova N."/>
            <person name="Ovchinnikova G."/>
            <person name="Teshima H."/>
            <person name="Detter J.C."/>
            <person name="Han C."/>
            <person name="Land M."/>
            <person name="Hauser L."/>
            <person name="Markowitz V."/>
            <person name="Cheng J.-F."/>
            <person name="Hugenholtz P."/>
            <person name="Woyke T."/>
            <person name="Wu D."/>
            <person name="Spring S."/>
            <person name="Schueler E."/>
            <person name="Brambilla E."/>
            <person name="Klenk H.-P."/>
            <person name="Eisen J.A."/>
        </authorList>
    </citation>
    <scope>NUCLEOTIDE SEQUENCE [LARGE SCALE GENOMIC DNA]</scope>
    <source>
        <strain evidence="2">ATCC 700848 / DSM 11109 / ASRB2</strain>
    </source>
</reference>
<name>F2NC13_DESAR</name>
<dbReference type="EMBL" id="CP002629">
    <property type="protein sequence ID" value="AEB08090.1"/>
    <property type="molecule type" value="Genomic_DNA"/>
</dbReference>
<dbReference type="KEGG" id="dao:Desac_0197"/>
<evidence type="ECO:0000313" key="1">
    <source>
        <dbReference type="EMBL" id="AEB08090.1"/>
    </source>
</evidence>
<organism evidence="1 2">
    <name type="scientific">Desulfobacca acetoxidans (strain ATCC 700848 / DSM 11109 / ASRB2)</name>
    <dbReference type="NCBI Taxonomy" id="880072"/>
    <lineage>
        <taxon>Bacteria</taxon>
        <taxon>Pseudomonadati</taxon>
        <taxon>Thermodesulfobacteriota</taxon>
        <taxon>Desulfobaccia</taxon>
        <taxon>Desulfobaccales</taxon>
        <taxon>Desulfobaccaceae</taxon>
        <taxon>Desulfobacca</taxon>
    </lineage>
</organism>
<gene>
    <name evidence="1" type="ordered locus">Desac_0197</name>
</gene>
<accession>F2NC13</accession>
<keyword evidence="2" id="KW-1185">Reference proteome</keyword>
<protein>
    <submittedName>
        <fullName evidence="1">Uncharacterized protein</fullName>
    </submittedName>
</protein>
<evidence type="ECO:0000313" key="2">
    <source>
        <dbReference type="Proteomes" id="UP000000483"/>
    </source>
</evidence>
<dbReference type="HOGENOM" id="CLU_2952841_0_0_7"/>